<dbReference type="InterPro" id="IPR005484">
    <property type="entry name" value="Ribosomal_uL18_bac/plant/anim"/>
</dbReference>
<dbReference type="PANTHER" id="PTHR12899:SF3">
    <property type="entry name" value="LARGE RIBOSOMAL SUBUNIT PROTEIN UL18M"/>
    <property type="match status" value="1"/>
</dbReference>
<comment type="caution">
    <text evidence="8">The sequence shown here is derived from an EMBL/GenBank/DDBJ whole genome shotgun (WGS) entry which is preliminary data.</text>
</comment>
<comment type="function">
    <text evidence="7">This is one of the proteins that bind and probably mediate the attachment of the 5S RNA into the large ribosomal subunit, where it forms part of the central protuberance.</text>
</comment>
<evidence type="ECO:0000256" key="3">
    <source>
        <dbReference type="ARBA" id="ARBA00022884"/>
    </source>
</evidence>
<keyword evidence="4 7" id="KW-0689">Ribosomal protein</keyword>
<dbReference type="NCBIfam" id="TIGR00060">
    <property type="entry name" value="L18_bact"/>
    <property type="match status" value="1"/>
</dbReference>
<comment type="subunit">
    <text evidence="7">Part of the 50S ribosomal subunit; part of the 5S rRNA/L5/L18/L25 subcomplex. Contacts the 5S and 23S rRNAs.</text>
</comment>
<keyword evidence="9" id="KW-1185">Reference proteome</keyword>
<dbReference type="InterPro" id="IPR057268">
    <property type="entry name" value="Ribosomal_L18"/>
</dbReference>
<dbReference type="Proteomes" id="UP001597296">
    <property type="component" value="Unassembled WGS sequence"/>
</dbReference>
<gene>
    <name evidence="7 8" type="primary">rplR</name>
    <name evidence="8" type="ORF">ACFSNB_04750</name>
</gene>
<dbReference type="HAMAP" id="MF_01337_B">
    <property type="entry name" value="Ribosomal_uL18_B"/>
    <property type="match status" value="1"/>
</dbReference>
<proteinExistence type="inferred from homology"/>
<name>A0ABW5CA71_9PROT</name>
<evidence type="ECO:0000256" key="2">
    <source>
        <dbReference type="ARBA" id="ARBA00022730"/>
    </source>
</evidence>
<comment type="similarity">
    <text evidence="1 7">Belongs to the universal ribosomal protein uL18 family.</text>
</comment>
<dbReference type="Gene3D" id="3.30.420.100">
    <property type="match status" value="1"/>
</dbReference>
<keyword evidence="3 7" id="KW-0694">RNA-binding</keyword>
<organism evidence="8 9">
    <name type="scientific">Phaeospirillum tilakii</name>
    <dbReference type="NCBI Taxonomy" id="741673"/>
    <lineage>
        <taxon>Bacteria</taxon>
        <taxon>Pseudomonadati</taxon>
        <taxon>Pseudomonadota</taxon>
        <taxon>Alphaproteobacteria</taxon>
        <taxon>Rhodospirillales</taxon>
        <taxon>Rhodospirillaceae</taxon>
        <taxon>Phaeospirillum</taxon>
    </lineage>
</organism>
<evidence type="ECO:0000313" key="8">
    <source>
        <dbReference type="EMBL" id="MFD2233106.1"/>
    </source>
</evidence>
<dbReference type="InterPro" id="IPR004389">
    <property type="entry name" value="Ribosomal_uL18_bac-type"/>
</dbReference>
<reference evidence="9" key="1">
    <citation type="journal article" date="2019" name="Int. J. Syst. Evol. Microbiol.">
        <title>The Global Catalogue of Microorganisms (GCM) 10K type strain sequencing project: providing services to taxonomists for standard genome sequencing and annotation.</title>
        <authorList>
            <consortium name="The Broad Institute Genomics Platform"/>
            <consortium name="The Broad Institute Genome Sequencing Center for Infectious Disease"/>
            <person name="Wu L."/>
            <person name="Ma J."/>
        </authorList>
    </citation>
    <scope>NUCLEOTIDE SEQUENCE [LARGE SCALE GENOMIC DNA]</scope>
    <source>
        <strain evidence="9">KCTC 15012</strain>
    </source>
</reference>
<sequence>MMTPKELFERRKRRVRQALKAKSHGRLRLSVHRSGQNIYAQVIDDERGVTLASASSLEKSLRETLKTGADKSAAAAVGKLIAERAVAAGITEVVFDRGGYIYHGRVKALADAAREGGLSF</sequence>
<dbReference type="CDD" id="cd00432">
    <property type="entry name" value="Ribosomal_L18_L5e"/>
    <property type="match status" value="1"/>
</dbReference>
<dbReference type="RefSeq" id="WP_377314890.1">
    <property type="nucleotide sequence ID" value="NZ_JBHUIY010000006.1"/>
</dbReference>
<protein>
    <recommendedName>
        <fullName evidence="6 7">Large ribosomal subunit protein uL18</fullName>
    </recommendedName>
</protein>
<dbReference type="SUPFAM" id="SSF53137">
    <property type="entry name" value="Translational machinery components"/>
    <property type="match status" value="1"/>
</dbReference>
<evidence type="ECO:0000313" key="9">
    <source>
        <dbReference type="Proteomes" id="UP001597296"/>
    </source>
</evidence>
<evidence type="ECO:0000256" key="5">
    <source>
        <dbReference type="ARBA" id="ARBA00023274"/>
    </source>
</evidence>
<dbReference type="PANTHER" id="PTHR12899">
    <property type="entry name" value="39S RIBOSOMAL PROTEIN L18, MITOCHONDRIAL"/>
    <property type="match status" value="1"/>
</dbReference>
<evidence type="ECO:0000256" key="1">
    <source>
        <dbReference type="ARBA" id="ARBA00007116"/>
    </source>
</evidence>
<dbReference type="Pfam" id="PF00861">
    <property type="entry name" value="Ribosomal_L18p"/>
    <property type="match status" value="1"/>
</dbReference>
<evidence type="ECO:0000256" key="6">
    <source>
        <dbReference type="ARBA" id="ARBA00035197"/>
    </source>
</evidence>
<keyword evidence="5 7" id="KW-0687">Ribonucleoprotein</keyword>
<dbReference type="EMBL" id="JBHUIY010000006">
    <property type="protein sequence ID" value="MFD2233106.1"/>
    <property type="molecule type" value="Genomic_DNA"/>
</dbReference>
<keyword evidence="2 7" id="KW-0699">rRNA-binding</keyword>
<dbReference type="GO" id="GO:0005840">
    <property type="term" value="C:ribosome"/>
    <property type="evidence" value="ECO:0007669"/>
    <property type="project" value="UniProtKB-KW"/>
</dbReference>
<evidence type="ECO:0000256" key="7">
    <source>
        <dbReference type="HAMAP-Rule" id="MF_01337"/>
    </source>
</evidence>
<evidence type="ECO:0000256" key="4">
    <source>
        <dbReference type="ARBA" id="ARBA00022980"/>
    </source>
</evidence>
<accession>A0ABW5CA71</accession>